<keyword evidence="2" id="KW-1133">Transmembrane helix</keyword>
<dbReference type="Proteomes" id="UP000199494">
    <property type="component" value="Unassembled WGS sequence"/>
</dbReference>
<evidence type="ECO:0000256" key="2">
    <source>
        <dbReference type="SAM" id="Phobius"/>
    </source>
</evidence>
<organism evidence="3 4">
    <name type="scientific">Prauserella marina</name>
    <dbReference type="NCBI Taxonomy" id="530584"/>
    <lineage>
        <taxon>Bacteria</taxon>
        <taxon>Bacillati</taxon>
        <taxon>Actinomycetota</taxon>
        <taxon>Actinomycetes</taxon>
        <taxon>Pseudonocardiales</taxon>
        <taxon>Pseudonocardiaceae</taxon>
        <taxon>Prauserella</taxon>
    </lineage>
</organism>
<gene>
    <name evidence="3" type="ORF">SAMN05421630_103265</name>
</gene>
<evidence type="ECO:0000313" key="3">
    <source>
        <dbReference type="EMBL" id="SDC70348.1"/>
    </source>
</evidence>
<dbReference type="AlphaFoldDB" id="A0A1G6NRI9"/>
<evidence type="ECO:0000313" key="4">
    <source>
        <dbReference type="Proteomes" id="UP000199494"/>
    </source>
</evidence>
<accession>A0A1G6NRI9</accession>
<keyword evidence="2" id="KW-0472">Membrane</keyword>
<dbReference type="EMBL" id="FMZE01000003">
    <property type="protein sequence ID" value="SDC70348.1"/>
    <property type="molecule type" value="Genomic_DNA"/>
</dbReference>
<dbReference type="InterPro" id="IPR046151">
    <property type="entry name" value="DUF6153"/>
</dbReference>
<sequence length="154" mass="16056">MRPGARKRASVPPAAFVVSYRGVMTPRGAVLLARWALLCALALGVVAMHHVGTNPGGHTGHQATSEKHQAQTSAGHQDTADDKSGSHGTHDALLHLCLAVLTALGGILLAVVFLGRRTESASRTRNPLTGGTGARAPPVRSGRDIKHLTCVIRV</sequence>
<name>A0A1G6NRI9_9PSEU</name>
<proteinExistence type="predicted"/>
<dbReference type="STRING" id="530584.SAMN05421630_103265"/>
<evidence type="ECO:0000256" key="1">
    <source>
        <dbReference type="SAM" id="MobiDB-lite"/>
    </source>
</evidence>
<feature type="transmembrane region" description="Helical" evidence="2">
    <location>
        <begin position="31"/>
        <end position="51"/>
    </location>
</feature>
<protein>
    <submittedName>
        <fullName evidence="3">Uncharacterized protein</fullName>
    </submittedName>
</protein>
<keyword evidence="2" id="KW-0812">Transmembrane</keyword>
<feature type="region of interest" description="Disordered" evidence="1">
    <location>
        <begin position="54"/>
        <end position="86"/>
    </location>
</feature>
<keyword evidence="4" id="KW-1185">Reference proteome</keyword>
<reference evidence="3 4" key="1">
    <citation type="submission" date="2016-10" db="EMBL/GenBank/DDBJ databases">
        <authorList>
            <person name="de Groot N.N."/>
        </authorList>
    </citation>
    <scope>NUCLEOTIDE SEQUENCE [LARGE SCALE GENOMIC DNA]</scope>
    <source>
        <strain evidence="3 4">CGMCC 4.5506</strain>
    </source>
</reference>
<feature type="region of interest" description="Disordered" evidence="1">
    <location>
        <begin position="122"/>
        <end position="141"/>
    </location>
</feature>
<dbReference type="Pfam" id="PF19650">
    <property type="entry name" value="DUF6153"/>
    <property type="match status" value="1"/>
</dbReference>
<feature type="transmembrane region" description="Helical" evidence="2">
    <location>
        <begin position="92"/>
        <end position="115"/>
    </location>
</feature>